<dbReference type="InterPro" id="IPR039311">
    <property type="entry name" value="FAM187A/B"/>
</dbReference>
<evidence type="ECO:0000256" key="9">
    <source>
        <dbReference type="SAM" id="Phobius"/>
    </source>
</evidence>
<keyword evidence="12" id="KW-1185">Reference proteome</keyword>
<evidence type="ECO:0000256" key="8">
    <source>
        <dbReference type="SAM" id="MobiDB-lite"/>
    </source>
</evidence>
<comment type="subcellular location">
    <subcellularLocation>
        <location evidence="1">Membrane</location>
        <topology evidence="1">Single-pass type I membrane protein</topology>
    </subcellularLocation>
</comment>
<evidence type="ECO:0000313" key="11">
    <source>
        <dbReference type="EMBL" id="GFR84140.1"/>
    </source>
</evidence>
<evidence type="ECO:0000256" key="1">
    <source>
        <dbReference type="ARBA" id="ARBA00004479"/>
    </source>
</evidence>
<feature type="transmembrane region" description="Helical" evidence="9">
    <location>
        <begin position="356"/>
        <end position="377"/>
    </location>
</feature>
<feature type="region of interest" description="Disordered" evidence="8">
    <location>
        <begin position="542"/>
        <end position="597"/>
    </location>
</feature>
<dbReference type="SUPFAM" id="SSF48726">
    <property type="entry name" value="Immunoglobulin"/>
    <property type="match status" value="1"/>
</dbReference>
<evidence type="ECO:0000256" key="5">
    <source>
        <dbReference type="ARBA" id="ARBA00022989"/>
    </source>
</evidence>
<dbReference type="Gene3D" id="2.60.40.10">
    <property type="entry name" value="Immunoglobulins"/>
    <property type="match status" value="1"/>
</dbReference>
<dbReference type="EMBL" id="BMAT01004932">
    <property type="protein sequence ID" value="GFR84140.1"/>
    <property type="molecule type" value="Genomic_DNA"/>
</dbReference>
<comment type="similarity">
    <text evidence="2">Belongs to the FAM187 family.</text>
</comment>
<feature type="compositionally biased region" description="Low complexity" evidence="8">
    <location>
        <begin position="561"/>
        <end position="591"/>
    </location>
</feature>
<feature type="compositionally biased region" description="Acidic residues" evidence="8">
    <location>
        <begin position="409"/>
        <end position="425"/>
    </location>
</feature>
<dbReference type="PANTHER" id="PTHR32178:SF6">
    <property type="entry name" value="IG-LIKE DOMAIN-CONTAINING PROTEIN"/>
    <property type="match status" value="1"/>
</dbReference>
<dbReference type="PANTHER" id="PTHR32178">
    <property type="entry name" value="FAM187"/>
    <property type="match status" value="1"/>
</dbReference>
<gene>
    <name evidence="11" type="ORF">ElyMa_002411200</name>
</gene>
<dbReference type="GO" id="GO:0016020">
    <property type="term" value="C:membrane"/>
    <property type="evidence" value="ECO:0007669"/>
    <property type="project" value="UniProtKB-SubCell"/>
</dbReference>
<evidence type="ECO:0000256" key="7">
    <source>
        <dbReference type="ARBA" id="ARBA00023180"/>
    </source>
</evidence>
<dbReference type="InterPro" id="IPR003598">
    <property type="entry name" value="Ig_sub2"/>
</dbReference>
<sequence>MHFGYQIYILNRDYYYAMCNALYAEYRPLFAIHIMQIKEVDLDMHDDSRLNHIYVTETHTLVMREVKVKHRGTYFCRDASDPEDDIPKRLAEQDLAKFLKRDDLLRFLYHLDVLEVSQVAAKLVRTSSDEENSGLPLPAPPINITELDVKIISSWQEWSLCSNCGDSPGTRRRLGQCTVKRHATKDSPAASLSYLGTILSLYKNGVPCRSSLFQGHKVLRDHVTRPDEVQEEECQVSCANYSVRMADILVRDALLVKQRKEIRFVEQEGHSLTIKCPQAPLDFPVAWVNGTRILIGPLLHRVTQGRVKVDERNHLHIKKLLPADAGHYACVFAGRVRGRMKLVVTPLPQQCKSCLYAYYLSLTFIFDFLVYCFMFVVRHRDRKQNLNYDLLGSVSDIDSDESSKSEGSSSDEGEDEDDDEGEGDESSNAWSKKAAGVDSGDAGFRLDDLLSSQDGRPYAGNSSNSANYMEELRGIFEGVAAPSNGRTDGGDVSNRFSAFNKVDGGSAFVRYNGSGLGNSFLVPAANDTFALRNSNTNNKKRIQNRMKRKSRKDIMTSKHINGNNSNNTNTNNNVSGNNSSNNTNAVNNVSNKRSSNDIDCVDQESGFAFSEDLARRNDVSDYITAIITNNVIGNEGTPGRRFWMKRI</sequence>
<reference evidence="11 12" key="1">
    <citation type="journal article" date="2021" name="Elife">
        <title>Chloroplast acquisition without the gene transfer in kleptoplastic sea slugs, Plakobranchus ocellatus.</title>
        <authorList>
            <person name="Maeda T."/>
            <person name="Takahashi S."/>
            <person name="Yoshida T."/>
            <person name="Shimamura S."/>
            <person name="Takaki Y."/>
            <person name="Nagai Y."/>
            <person name="Toyoda A."/>
            <person name="Suzuki Y."/>
            <person name="Arimoto A."/>
            <person name="Ishii H."/>
            <person name="Satoh N."/>
            <person name="Nishiyama T."/>
            <person name="Hasebe M."/>
            <person name="Maruyama T."/>
            <person name="Minagawa J."/>
            <person name="Obokata J."/>
            <person name="Shigenobu S."/>
        </authorList>
    </citation>
    <scope>NUCLEOTIDE SEQUENCE [LARGE SCALE GENOMIC DNA]</scope>
</reference>
<proteinExistence type="inferred from homology"/>
<dbReference type="SMART" id="SM00408">
    <property type="entry name" value="IGc2"/>
    <property type="match status" value="1"/>
</dbReference>
<keyword evidence="4" id="KW-0732">Signal</keyword>
<keyword evidence="7" id="KW-0325">Glycoprotein</keyword>
<keyword evidence="5 9" id="KW-1133">Transmembrane helix</keyword>
<organism evidence="11 12">
    <name type="scientific">Elysia marginata</name>
    <dbReference type="NCBI Taxonomy" id="1093978"/>
    <lineage>
        <taxon>Eukaryota</taxon>
        <taxon>Metazoa</taxon>
        <taxon>Spiralia</taxon>
        <taxon>Lophotrochozoa</taxon>
        <taxon>Mollusca</taxon>
        <taxon>Gastropoda</taxon>
        <taxon>Heterobranchia</taxon>
        <taxon>Euthyneura</taxon>
        <taxon>Panpulmonata</taxon>
        <taxon>Sacoglossa</taxon>
        <taxon>Placobranchoidea</taxon>
        <taxon>Plakobranchidae</taxon>
        <taxon>Elysia</taxon>
    </lineage>
</organism>
<keyword evidence="3 9" id="KW-0812">Transmembrane</keyword>
<evidence type="ECO:0000256" key="4">
    <source>
        <dbReference type="ARBA" id="ARBA00022729"/>
    </source>
</evidence>
<accession>A0AAV4GIA1</accession>
<dbReference type="Proteomes" id="UP000762676">
    <property type="component" value="Unassembled WGS sequence"/>
</dbReference>
<evidence type="ECO:0000256" key="3">
    <source>
        <dbReference type="ARBA" id="ARBA00022692"/>
    </source>
</evidence>
<feature type="region of interest" description="Disordered" evidence="8">
    <location>
        <begin position="397"/>
        <end position="437"/>
    </location>
</feature>
<dbReference type="InterPro" id="IPR013783">
    <property type="entry name" value="Ig-like_fold"/>
</dbReference>
<evidence type="ECO:0000313" key="12">
    <source>
        <dbReference type="Proteomes" id="UP000762676"/>
    </source>
</evidence>
<evidence type="ECO:0000256" key="2">
    <source>
        <dbReference type="ARBA" id="ARBA00008727"/>
    </source>
</evidence>
<comment type="caution">
    <text evidence="11">The sequence shown here is derived from an EMBL/GenBank/DDBJ whole genome shotgun (WGS) entry which is preliminary data.</text>
</comment>
<protein>
    <submittedName>
        <fullName evidence="11">Ig-like V-type domain-containing protein</fullName>
    </submittedName>
</protein>
<feature type="domain" description="Immunoglobulin subtype 2" evidence="10">
    <location>
        <begin position="267"/>
        <end position="337"/>
    </location>
</feature>
<evidence type="ECO:0000259" key="10">
    <source>
        <dbReference type="SMART" id="SM00408"/>
    </source>
</evidence>
<feature type="compositionally biased region" description="Basic residues" evidence="8">
    <location>
        <begin position="542"/>
        <end position="551"/>
    </location>
</feature>
<evidence type="ECO:0000256" key="6">
    <source>
        <dbReference type="ARBA" id="ARBA00023136"/>
    </source>
</evidence>
<keyword evidence="6 9" id="KW-0472">Membrane</keyword>
<dbReference type="InterPro" id="IPR036179">
    <property type="entry name" value="Ig-like_dom_sf"/>
</dbReference>
<dbReference type="AlphaFoldDB" id="A0AAV4GIA1"/>
<name>A0AAV4GIA1_9GAST</name>